<accession>A0A088E768</accession>
<sequence length="115" mass="13938">MSYLSSIHIIREMSIPKKFYQLQDLILLRTSLEKVKLHVDERKDKTVYQWVNKELTEFQRKYDKIGCKEQGDEIIRGIREERWELIKINVDSCLKFLKEEIEKIYREMADSNVNV</sequence>
<name>A0A088E768_9CREN</name>
<reference evidence="1 2" key="1">
    <citation type="journal article" date="2014" name="J. Bacteriol.">
        <title>Role of an Archaeal PitA Transporter in the Copper and Arsenic Resistance of Metallosphaera sedula, an Extreme Thermoacidophile.</title>
        <authorList>
            <person name="McCarthy S."/>
            <person name="Ai C."/>
            <person name="Wheaton G."/>
            <person name="Tevatia R."/>
            <person name="Eckrich V."/>
            <person name="Kelly R."/>
            <person name="Blum P."/>
        </authorList>
    </citation>
    <scope>NUCLEOTIDE SEQUENCE [LARGE SCALE GENOMIC DNA]</scope>
    <source>
        <strain evidence="1 2">CuR1</strain>
    </source>
</reference>
<protein>
    <submittedName>
        <fullName evidence="1">Uncharacterized protein</fullName>
    </submittedName>
</protein>
<dbReference type="OMA" id="IIREMSI"/>
<evidence type="ECO:0000313" key="1">
    <source>
        <dbReference type="EMBL" id="AIM28191.1"/>
    </source>
</evidence>
<evidence type="ECO:0000313" key="2">
    <source>
        <dbReference type="Proteomes" id="UP000029084"/>
    </source>
</evidence>
<dbReference type="AlphaFoldDB" id="A0A088E768"/>
<organism evidence="1 2">
    <name type="scientific">Metallosphaera sedula</name>
    <dbReference type="NCBI Taxonomy" id="43687"/>
    <lineage>
        <taxon>Archaea</taxon>
        <taxon>Thermoproteota</taxon>
        <taxon>Thermoprotei</taxon>
        <taxon>Sulfolobales</taxon>
        <taxon>Sulfolobaceae</taxon>
        <taxon>Metallosphaera</taxon>
    </lineage>
</organism>
<gene>
    <name evidence="1" type="ORF">HA72_2068</name>
</gene>
<proteinExistence type="predicted"/>
<dbReference type="EMBL" id="CP008822">
    <property type="protein sequence ID" value="AIM28191.1"/>
    <property type="molecule type" value="Genomic_DNA"/>
</dbReference>
<dbReference type="Proteomes" id="UP000029084">
    <property type="component" value="Chromosome"/>
</dbReference>